<accession>A0A6H1ZKC1</accession>
<dbReference type="EMBL" id="MT144668">
    <property type="protein sequence ID" value="QJH96984.1"/>
    <property type="molecule type" value="Genomic_DNA"/>
</dbReference>
<reference evidence="1" key="1">
    <citation type="submission" date="2020-03" db="EMBL/GenBank/DDBJ databases">
        <title>The deep terrestrial virosphere.</title>
        <authorList>
            <person name="Holmfeldt K."/>
            <person name="Nilsson E."/>
            <person name="Simone D."/>
            <person name="Lopez-Fernandez M."/>
            <person name="Wu X."/>
            <person name="de Brujin I."/>
            <person name="Lundin D."/>
            <person name="Andersson A."/>
            <person name="Bertilsson S."/>
            <person name="Dopson M."/>
        </authorList>
    </citation>
    <scope>NUCLEOTIDE SEQUENCE</scope>
    <source>
        <strain evidence="1">TM448A00932</strain>
        <strain evidence="2">TM448B00884</strain>
    </source>
</reference>
<dbReference type="EMBL" id="MT144082">
    <property type="protein sequence ID" value="QJA48373.1"/>
    <property type="molecule type" value="Genomic_DNA"/>
</dbReference>
<protein>
    <submittedName>
        <fullName evidence="1">Uncharacterized protein</fullName>
    </submittedName>
</protein>
<dbReference type="AlphaFoldDB" id="A0A6H1ZKC1"/>
<proteinExistence type="predicted"/>
<evidence type="ECO:0000313" key="1">
    <source>
        <dbReference type="EMBL" id="QJA48373.1"/>
    </source>
</evidence>
<name>A0A6H1ZKC1_9ZZZZ</name>
<organism evidence="1">
    <name type="scientific">viral metagenome</name>
    <dbReference type="NCBI Taxonomy" id="1070528"/>
    <lineage>
        <taxon>unclassified sequences</taxon>
        <taxon>metagenomes</taxon>
        <taxon>organismal metagenomes</taxon>
    </lineage>
</organism>
<gene>
    <name evidence="1" type="ORF">TM448A00932_0001</name>
    <name evidence="2" type="ORF">TM448B00884_0035</name>
</gene>
<sequence>MIENELELVIVCIDCKKEFKNFSDLWVFHIPEQLIRELKIKQRPHLKCPYCRGNTFIIRVLKDLYGEYK</sequence>
<evidence type="ECO:0000313" key="2">
    <source>
        <dbReference type="EMBL" id="QJH96984.1"/>
    </source>
</evidence>